<comment type="caution">
    <text evidence="2">The sequence shown here is derived from an EMBL/GenBank/DDBJ whole genome shotgun (WGS) entry which is preliminary data.</text>
</comment>
<sequence>MRSFLGPVAAVLALAGQILASPVEAEASSSLSSSPPADVDMDADISLDDDDDSLLPFNITTDLALSSSLERRSGCNQSKCPDSRFGFDVLSNKLRWSEWFYFLRWSGTCGCHSIQIFQDGCKTFSICSGTHSVCMDWKRGRGHWVDPGGVKRCYTLLDDYTCDGKYWAAWPKDEVDCTW</sequence>
<keyword evidence="3" id="KW-1185">Reference proteome</keyword>
<protein>
    <submittedName>
        <fullName evidence="2">Uncharacterized protein</fullName>
    </submittedName>
</protein>
<evidence type="ECO:0000313" key="2">
    <source>
        <dbReference type="EMBL" id="KAK8142625.1"/>
    </source>
</evidence>
<name>A0AAW0RKN1_9HYPO</name>
<keyword evidence="1" id="KW-0732">Signal</keyword>
<dbReference type="EMBL" id="JAAHCF010000640">
    <property type="protein sequence ID" value="KAK8142625.1"/>
    <property type="molecule type" value="Genomic_DNA"/>
</dbReference>
<dbReference type="AlphaFoldDB" id="A0AAW0RKN1"/>
<feature type="signal peptide" evidence="1">
    <location>
        <begin position="1"/>
        <end position="20"/>
    </location>
</feature>
<dbReference type="Proteomes" id="UP001397290">
    <property type="component" value="Unassembled WGS sequence"/>
</dbReference>
<gene>
    <name evidence="2" type="ORF">G3M48_008502</name>
</gene>
<feature type="chain" id="PRO_5043911988" evidence="1">
    <location>
        <begin position="21"/>
        <end position="179"/>
    </location>
</feature>
<accession>A0AAW0RKN1</accession>
<reference evidence="2 3" key="1">
    <citation type="submission" date="2020-02" db="EMBL/GenBank/DDBJ databases">
        <title>Comparative genomics of the hypocrealean fungal genus Beauvera.</title>
        <authorList>
            <person name="Showalter D.N."/>
            <person name="Bushley K.E."/>
            <person name="Rehner S.A."/>
        </authorList>
    </citation>
    <scope>NUCLEOTIDE SEQUENCE [LARGE SCALE GENOMIC DNA]</scope>
    <source>
        <strain evidence="2 3">ARSEF4384</strain>
    </source>
</reference>
<evidence type="ECO:0000256" key="1">
    <source>
        <dbReference type="SAM" id="SignalP"/>
    </source>
</evidence>
<organism evidence="2 3">
    <name type="scientific">Beauveria asiatica</name>
    <dbReference type="NCBI Taxonomy" id="1069075"/>
    <lineage>
        <taxon>Eukaryota</taxon>
        <taxon>Fungi</taxon>
        <taxon>Dikarya</taxon>
        <taxon>Ascomycota</taxon>
        <taxon>Pezizomycotina</taxon>
        <taxon>Sordariomycetes</taxon>
        <taxon>Hypocreomycetidae</taxon>
        <taxon>Hypocreales</taxon>
        <taxon>Cordycipitaceae</taxon>
        <taxon>Beauveria</taxon>
    </lineage>
</organism>
<evidence type="ECO:0000313" key="3">
    <source>
        <dbReference type="Proteomes" id="UP001397290"/>
    </source>
</evidence>
<proteinExistence type="predicted"/>